<dbReference type="KEGG" id="mtuy:H3143_00475"/>
<proteinExistence type="inferred from homology"/>
<dbReference type="PANTHER" id="PTHR42837:SF2">
    <property type="entry name" value="MEMBRANE METALLOPROTEASE ARASP2, CHLOROPLASTIC-RELATED"/>
    <property type="match status" value="1"/>
</dbReference>
<keyword evidence="4 13" id="KW-0645">Protease</keyword>
<comment type="subcellular location">
    <subcellularLocation>
        <location evidence="2">Membrane</location>
        <topology evidence="2">Multi-pass membrane protein</topology>
    </subcellularLocation>
</comment>
<evidence type="ECO:0000256" key="7">
    <source>
        <dbReference type="ARBA" id="ARBA00022833"/>
    </source>
</evidence>
<evidence type="ECO:0000256" key="1">
    <source>
        <dbReference type="ARBA" id="ARBA00001947"/>
    </source>
</evidence>
<dbReference type="GO" id="GO:0004222">
    <property type="term" value="F:metalloendopeptidase activity"/>
    <property type="evidence" value="ECO:0007669"/>
    <property type="project" value="InterPro"/>
</dbReference>
<dbReference type="GO" id="GO:0006508">
    <property type="term" value="P:proteolysis"/>
    <property type="evidence" value="ECO:0007669"/>
    <property type="project" value="UniProtKB-KW"/>
</dbReference>
<evidence type="ECO:0000256" key="6">
    <source>
        <dbReference type="ARBA" id="ARBA00022801"/>
    </source>
</evidence>
<keyword evidence="8 11" id="KW-1133">Transmembrane helix</keyword>
<keyword evidence="5 11" id="KW-0812">Transmembrane</keyword>
<keyword evidence="9" id="KW-0482">Metalloprotease</keyword>
<feature type="transmembrane region" description="Helical" evidence="11">
    <location>
        <begin position="119"/>
        <end position="143"/>
    </location>
</feature>
<feature type="transmembrane region" description="Helical" evidence="11">
    <location>
        <begin position="245"/>
        <end position="271"/>
    </location>
</feature>
<dbReference type="InterPro" id="IPR004387">
    <property type="entry name" value="Pept_M50_Zn"/>
</dbReference>
<dbReference type="EMBL" id="CP059674">
    <property type="protein sequence ID" value="QMT98617.1"/>
    <property type="molecule type" value="Genomic_DNA"/>
</dbReference>
<dbReference type="AlphaFoldDB" id="A0A7D7Y5D7"/>
<keyword evidence="14" id="KW-1185">Reference proteome</keyword>
<feature type="transmembrane region" description="Helical" evidence="11">
    <location>
        <begin position="201"/>
        <end position="224"/>
    </location>
</feature>
<keyword evidence="10 11" id="KW-0472">Membrane</keyword>
<evidence type="ECO:0000256" key="5">
    <source>
        <dbReference type="ARBA" id="ARBA00022692"/>
    </source>
</evidence>
<evidence type="ECO:0000256" key="4">
    <source>
        <dbReference type="ARBA" id="ARBA00022670"/>
    </source>
</evidence>
<gene>
    <name evidence="13" type="ORF">H3143_00475</name>
</gene>
<sequence length="272" mass="30644">MNPSYYTNLTLLILILVFSIITTLTVHEFGHYIFARIYKVHVKEFSIGIGPTLFSFYLNKKKMIVSFRAILAGAFVMLESTKLRQIYLDDPNSKNYNFYLMPKPKNTHALEEIGYWKQILIMIGGILANFISFGIFLGVYAAIYSNAVLDLSKFFRDIFINLGKGFVLYEAWKPKDMGGIFPGGGGEMMKFGSRTASVQQLLISLISINGATAIFNFIPIAPLDGSKIVQYTYEKVTKKQINEKLWTWTTIIGVVLVLWVSVGSVINTIIIG</sequence>
<dbReference type="Proteomes" id="UP000514704">
    <property type="component" value="Chromosome"/>
</dbReference>
<feature type="domain" description="Peptidase M50" evidence="12">
    <location>
        <begin position="17"/>
        <end position="258"/>
    </location>
</feature>
<protein>
    <submittedName>
        <fullName evidence="13">Site-2 protease family protein</fullName>
    </submittedName>
</protein>
<comment type="similarity">
    <text evidence="3">Belongs to the peptidase M50B family.</text>
</comment>
<evidence type="ECO:0000256" key="2">
    <source>
        <dbReference type="ARBA" id="ARBA00004141"/>
    </source>
</evidence>
<reference evidence="13 14" key="1">
    <citation type="journal article" date="2017" name="Int. J. Syst. Evol. Microbiol.">
        <title>Mycoplasma tullyi sp. nov., isolated from penguins of the genus Spheniscus.</title>
        <authorList>
            <person name="Yavari C.A."/>
            <person name="Ramirez A.S."/>
            <person name="Nicholas R.A.J."/>
            <person name="Radford A.D."/>
            <person name="Darby A.C."/>
            <person name="Bradbury J.M."/>
        </authorList>
    </citation>
    <scope>NUCLEOTIDE SEQUENCE [LARGE SCALE GENOMIC DNA]</scope>
    <source>
        <strain evidence="13 14">56A97T</strain>
    </source>
</reference>
<evidence type="ECO:0000256" key="9">
    <source>
        <dbReference type="ARBA" id="ARBA00023049"/>
    </source>
</evidence>
<evidence type="ECO:0000313" key="13">
    <source>
        <dbReference type="EMBL" id="QMT98617.1"/>
    </source>
</evidence>
<evidence type="ECO:0000259" key="12">
    <source>
        <dbReference type="Pfam" id="PF02163"/>
    </source>
</evidence>
<organism evidence="13 14">
    <name type="scientific">Mycoplasma tullyi</name>
    <dbReference type="NCBI Taxonomy" id="1612150"/>
    <lineage>
        <taxon>Bacteria</taxon>
        <taxon>Bacillati</taxon>
        <taxon>Mycoplasmatota</taxon>
        <taxon>Mollicutes</taxon>
        <taxon>Mycoplasmataceae</taxon>
        <taxon>Mycoplasma</taxon>
    </lineage>
</organism>
<keyword evidence="6" id="KW-0378">Hydrolase</keyword>
<keyword evidence="7" id="KW-0862">Zinc</keyword>
<feature type="transmembrane region" description="Helical" evidence="11">
    <location>
        <begin position="6"/>
        <end position="26"/>
    </location>
</feature>
<evidence type="ECO:0000256" key="8">
    <source>
        <dbReference type="ARBA" id="ARBA00022989"/>
    </source>
</evidence>
<evidence type="ECO:0000256" key="10">
    <source>
        <dbReference type="ARBA" id="ARBA00023136"/>
    </source>
</evidence>
<name>A0A7D7Y5D7_9MOLU</name>
<evidence type="ECO:0000256" key="11">
    <source>
        <dbReference type="SAM" id="Phobius"/>
    </source>
</evidence>
<evidence type="ECO:0000313" key="14">
    <source>
        <dbReference type="Proteomes" id="UP000514704"/>
    </source>
</evidence>
<dbReference type="GO" id="GO:0016020">
    <property type="term" value="C:membrane"/>
    <property type="evidence" value="ECO:0007669"/>
    <property type="project" value="UniProtKB-SubCell"/>
</dbReference>
<accession>A0A7D7Y5D7</accession>
<dbReference type="InterPro" id="IPR008915">
    <property type="entry name" value="Peptidase_M50"/>
</dbReference>
<dbReference type="Pfam" id="PF02163">
    <property type="entry name" value="Peptidase_M50"/>
    <property type="match status" value="1"/>
</dbReference>
<evidence type="ECO:0000256" key="3">
    <source>
        <dbReference type="ARBA" id="ARBA00007931"/>
    </source>
</evidence>
<dbReference type="PANTHER" id="PTHR42837">
    <property type="entry name" value="REGULATOR OF SIGMA-E PROTEASE RSEP"/>
    <property type="match status" value="1"/>
</dbReference>
<dbReference type="RefSeq" id="WP_182078892.1">
    <property type="nucleotide sequence ID" value="NZ_CP059674.1"/>
</dbReference>
<comment type="cofactor">
    <cofactor evidence="1">
        <name>Zn(2+)</name>
        <dbReference type="ChEBI" id="CHEBI:29105"/>
    </cofactor>
</comment>